<evidence type="ECO:0000259" key="1">
    <source>
        <dbReference type="Pfam" id="PF13452"/>
    </source>
</evidence>
<evidence type="ECO:0000313" key="3">
    <source>
        <dbReference type="Proteomes" id="UP001599542"/>
    </source>
</evidence>
<reference evidence="2 3" key="1">
    <citation type="submission" date="2024-09" db="EMBL/GenBank/DDBJ databases">
        <title>The Natural Products Discovery Center: Release of the First 8490 Sequenced Strains for Exploring Actinobacteria Biosynthetic Diversity.</title>
        <authorList>
            <person name="Kalkreuter E."/>
            <person name="Kautsar S.A."/>
            <person name="Yang D."/>
            <person name="Bader C.D."/>
            <person name="Teijaro C.N."/>
            <person name="Fluegel L."/>
            <person name="Davis C.M."/>
            <person name="Simpson J.R."/>
            <person name="Lauterbach L."/>
            <person name="Steele A.D."/>
            <person name="Gui C."/>
            <person name="Meng S."/>
            <person name="Li G."/>
            <person name="Viehrig K."/>
            <person name="Ye F."/>
            <person name="Su P."/>
            <person name="Kiefer A.F."/>
            <person name="Nichols A."/>
            <person name="Cepeda A.J."/>
            <person name="Yan W."/>
            <person name="Fan B."/>
            <person name="Jiang Y."/>
            <person name="Adhikari A."/>
            <person name="Zheng C.-J."/>
            <person name="Schuster L."/>
            <person name="Cowan T.M."/>
            <person name="Smanski M.J."/>
            <person name="Chevrette M.G."/>
            <person name="De Carvalho L.P.S."/>
            <person name="Shen B."/>
        </authorList>
    </citation>
    <scope>NUCLEOTIDE SEQUENCE [LARGE SCALE GENOMIC DNA]</scope>
    <source>
        <strain evidence="2 3">NPDC058753</strain>
    </source>
</reference>
<dbReference type="CDD" id="cd03441">
    <property type="entry name" value="R_hydratase_like"/>
    <property type="match status" value="1"/>
</dbReference>
<dbReference type="InterPro" id="IPR029069">
    <property type="entry name" value="HotDog_dom_sf"/>
</dbReference>
<dbReference type="InterPro" id="IPR016709">
    <property type="entry name" value="HadA-like"/>
</dbReference>
<dbReference type="Pfam" id="PF13452">
    <property type="entry name" value="FAS1_DH_region"/>
    <property type="match status" value="1"/>
</dbReference>
<dbReference type="PIRSF" id="PIRSF018072">
    <property type="entry name" value="UCP018072"/>
    <property type="match status" value="1"/>
</dbReference>
<protein>
    <submittedName>
        <fullName evidence="2">MaoC family dehydratase N-terminal domain-containing protein</fullName>
    </submittedName>
</protein>
<name>A0ABW6GV51_9ACTN</name>
<dbReference type="Proteomes" id="UP001599542">
    <property type="component" value="Unassembled WGS sequence"/>
</dbReference>
<dbReference type="RefSeq" id="WP_380331249.1">
    <property type="nucleotide sequence ID" value="NZ_JBHYPW010000077.1"/>
</dbReference>
<sequence>MPLDRSLIGAKSPQLVVDVERGRLRFFAKATGQSDPVYSDLEAARAAGHRDLPVPPTFLFCLGMEVPNPFDYLEELGIDPVTVLHGEQAFEYHAQAYAGDTLTYATEISDIYAKKGGALEFLVRTTEVTRDGELIARLTASAVIRNTPGKENAS</sequence>
<comment type="caution">
    <text evidence="2">The sequence shown here is derived from an EMBL/GenBank/DDBJ whole genome shotgun (WGS) entry which is preliminary data.</text>
</comment>
<accession>A0ABW6GV51</accession>
<gene>
    <name evidence="2" type="ORF">ACFW6T_32135</name>
</gene>
<dbReference type="SUPFAM" id="SSF54637">
    <property type="entry name" value="Thioesterase/thiol ester dehydrase-isomerase"/>
    <property type="match status" value="1"/>
</dbReference>
<proteinExistence type="predicted"/>
<dbReference type="EMBL" id="JBHYPX010000097">
    <property type="protein sequence ID" value="MFE1356632.1"/>
    <property type="molecule type" value="Genomic_DNA"/>
</dbReference>
<keyword evidence="3" id="KW-1185">Reference proteome</keyword>
<evidence type="ECO:0000313" key="2">
    <source>
        <dbReference type="EMBL" id="MFE1356632.1"/>
    </source>
</evidence>
<dbReference type="Gene3D" id="3.10.129.10">
    <property type="entry name" value="Hotdog Thioesterase"/>
    <property type="match status" value="1"/>
</dbReference>
<feature type="domain" description="FAS1-like dehydratase" evidence="1">
    <location>
        <begin position="6"/>
        <end position="136"/>
    </location>
</feature>
<organism evidence="2 3">
    <name type="scientific">Kitasatospora phosalacinea</name>
    <dbReference type="NCBI Taxonomy" id="2065"/>
    <lineage>
        <taxon>Bacteria</taxon>
        <taxon>Bacillati</taxon>
        <taxon>Actinomycetota</taxon>
        <taxon>Actinomycetes</taxon>
        <taxon>Kitasatosporales</taxon>
        <taxon>Streptomycetaceae</taxon>
        <taxon>Kitasatospora</taxon>
    </lineage>
</organism>
<dbReference type="InterPro" id="IPR039569">
    <property type="entry name" value="FAS1-like_DH_region"/>
</dbReference>